<dbReference type="RefSeq" id="WP_146483856.1">
    <property type="nucleotide sequence ID" value="NZ_CP042266.1"/>
</dbReference>
<dbReference type="EMBL" id="CP042266">
    <property type="protein sequence ID" value="QDY80462.1"/>
    <property type="molecule type" value="Genomic_DNA"/>
</dbReference>
<reference evidence="8 9" key="1">
    <citation type="submission" date="2019-07" db="EMBL/GenBank/DDBJ databases">
        <authorList>
            <person name="Zhu P."/>
        </authorList>
    </citation>
    <scope>NUCLEOTIDE SEQUENCE [LARGE SCALE GENOMIC DNA]</scope>
    <source>
        <strain evidence="8 9">SSL-25</strain>
    </source>
</reference>
<feature type="signal peptide" evidence="6">
    <location>
        <begin position="1"/>
        <end position="34"/>
    </location>
</feature>
<accession>A0A5B8IPF9</accession>
<dbReference type="InterPro" id="IPR038765">
    <property type="entry name" value="Papain-like_cys_pep_sf"/>
</dbReference>
<evidence type="ECO:0000256" key="1">
    <source>
        <dbReference type="ARBA" id="ARBA00007074"/>
    </source>
</evidence>
<name>A0A5B8IPF9_9ACTN</name>
<dbReference type="AlphaFoldDB" id="A0A5B8IPF9"/>
<dbReference type="KEGG" id="sqz:FQU76_32535"/>
<dbReference type="PROSITE" id="PS51935">
    <property type="entry name" value="NLPC_P60"/>
    <property type="match status" value="1"/>
</dbReference>
<evidence type="ECO:0000313" key="9">
    <source>
        <dbReference type="Proteomes" id="UP000320580"/>
    </source>
</evidence>
<keyword evidence="4" id="KW-0788">Thiol protease</keyword>
<dbReference type="InterPro" id="IPR000064">
    <property type="entry name" value="NLP_P60_dom"/>
</dbReference>
<gene>
    <name evidence="8" type="ORF">FQU76_32535</name>
</gene>
<dbReference type="OrthoDB" id="4872947at2"/>
<comment type="similarity">
    <text evidence="1">Belongs to the peptidase C40 family.</text>
</comment>
<dbReference type="Pfam" id="PF00877">
    <property type="entry name" value="NLPC_P60"/>
    <property type="match status" value="1"/>
</dbReference>
<dbReference type="PROSITE" id="PS51318">
    <property type="entry name" value="TAT"/>
    <property type="match status" value="1"/>
</dbReference>
<dbReference type="Gene3D" id="3.90.1720.10">
    <property type="entry name" value="endopeptidase domain like (from Nostoc punctiforme)"/>
    <property type="match status" value="1"/>
</dbReference>
<dbReference type="GO" id="GO:0006508">
    <property type="term" value="P:proteolysis"/>
    <property type="evidence" value="ECO:0007669"/>
    <property type="project" value="UniProtKB-KW"/>
</dbReference>
<evidence type="ECO:0000313" key="8">
    <source>
        <dbReference type="EMBL" id="QDY80462.1"/>
    </source>
</evidence>
<feature type="chain" id="PRO_5022777928" evidence="6">
    <location>
        <begin position="35"/>
        <end position="580"/>
    </location>
</feature>
<keyword evidence="3" id="KW-0378">Hydrolase</keyword>
<feature type="region of interest" description="Disordered" evidence="5">
    <location>
        <begin position="385"/>
        <end position="410"/>
    </location>
</feature>
<evidence type="ECO:0000256" key="6">
    <source>
        <dbReference type="SAM" id="SignalP"/>
    </source>
</evidence>
<proteinExistence type="inferred from homology"/>
<dbReference type="InterPro" id="IPR006311">
    <property type="entry name" value="TAT_signal"/>
</dbReference>
<evidence type="ECO:0000256" key="3">
    <source>
        <dbReference type="ARBA" id="ARBA00022801"/>
    </source>
</evidence>
<sequence>MTRPKGPSRRSLISAVGAGTLLTYAGAQPATAFAAPVPQPGTDPVEVATGPSRTAVTVAAHDPAVYTRAAVGKLTVTPVSGTPGRTEVGSADGPLAVLTHGSRTVVLTGPERTFREDKRTVDDTFRRTVAPGGWGLSPGGGAWETANGTAGDYEVVPGAGVVRVPANSSVSRHVTLKDDQVADLDAVITGRFEQDPADAARSFALTFGYQGPADHCRARLSFAAGGAVTLHLEQAVSATSVTQLTTPVAVSPDLPAGSSWCIRVNRTGGRIQARAWRADLAEGTNWQITVDGRPPAPGRIGIRAAADSTALAAELRIPRVRILTATWTAPVTVVHRSWVRVLPEPYDGVWTPGVEQHLRGWLGSTAPDALAYGFHFLPGAPRVTSYRSGPPEHEAPVLGESDYGPARTGGGREEGADFHEYMGVNWTFARVPTGSLTKTAAPRFLGALDCSGYIRMVYGYHLGVPLAHESDHTSPGLLPRTAADMAARAPGTRIAHSATATPPPLTALQIGDLVFFDAESDPVDEIDHVGIYLGRDTADIPRFLSSRKTPNGATAADLGGPSTLTGTGTYATKLRTVHRL</sequence>
<evidence type="ECO:0000256" key="5">
    <source>
        <dbReference type="SAM" id="MobiDB-lite"/>
    </source>
</evidence>
<dbReference type="GO" id="GO:0008234">
    <property type="term" value="F:cysteine-type peptidase activity"/>
    <property type="evidence" value="ECO:0007669"/>
    <property type="project" value="UniProtKB-KW"/>
</dbReference>
<organism evidence="8 9">
    <name type="scientific">Streptomyces qinzhouensis</name>
    <dbReference type="NCBI Taxonomy" id="2599401"/>
    <lineage>
        <taxon>Bacteria</taxon>
        <taxon>Bacillati</taxon>
        <taxon>Actinomycetota</taxon>
        <taxon>Actinomycetes</taxon>
        <taxon>Kitasatosporales</taxon>
        <taxon>Streptomycetaceae</taxon>
        <taxon>Streptomyces</taxon>
    </lineage>
</organism>
<dbReference type="PANTHER" id="PTHR47053:SF1">
    <property type="entry name" value="MUREIN DD-ENDOPEPTIDASE MEPH-RELATED"/>
    <property type="match status" value="1"/>
</dbReference>
<keyword evidence="9" id="KW-1185">Reference proteome</keyword>
<dbReference type="SUPFAM" id="SSF54001">
    <property type="entry name" value="Cysteine proteinases"/>
    <property type="match status" value="1"/>
</dbReference>
<keyword evidence="2" id="KW-0645">Protease</keyword>
<feature type="domain" description="NlpC/P60" evidence="7">
    <location>
        <begin position="408"/>
        <end position="580"/>
    </location>
</feature>
<evidence type="ECO:0000259" key="7">
    <source>
        <dbReference type="PROSITE" id="PS51935"/>
    </source>
</evidence>
<evidence type="ECO:0000256" key="2">
    <source>
        <dbReference type="ARBA" id="ARBA00022670"/>
    </source>
</evidence>
<dbReference type="PANTHER" id="PTHR47053">
    <property type="entry name" value="MUREIN DD-ENDOPEPTIDASE MEPH-RELATED"/>
    <property type="match status" value="1"/>
</dbReference>
<dbReference type="InterPro" id="IPR051202">
    <property type="entry name" value="Peptidase_C40"/>
</dbReference>
<dbReference type="Proteomes" id="UP000320580">
    <property type="component" value="Chromosome"/>
</dbReference>
<keyword evidence="6" id="KW-0732">Signal</keyword>
<evidence type="ECO:0000256" key="4">
    <source>
        <dbReference type="ARBA" id="ARBA00022807"/>
    </source>
</evidence>
<protein>
    <submittedName>
        <fullName evidence="8">NlpC/P60 family protein</fullName>
    </submittedName>
</protein>